<evidence type="ECO:0000256" key="3">
    <source>
        <dbReference type="ARBA" id="ARBA00012083"/>
    </source>
</evidence>
<dbReference type="Pfam" id="PF01263">
    <property type="entry name" value="Aldose_epim"/>
    <property type="match status" value="1"/>
</dbReference>
<keyword evidence="4" id="KW-0732">Signal</keyword>
<evidence type="ECO:0000259" key="5">
    <source>
        <dbReference type="Pfam" id="PF01471"/>
    </source>
</evidence>
<dbReference type="EMBL" id="PDWN01000008">
    <property type="protein sequence ID" value="KAF1694350.1"/>
    <property type="molecule type" value="Genomic_DNA"/>
</dbReference>
<dbReference type="Gene3D" id="1.10.530.10">
    <property type="match status" value="1"/>
</dbReference>
<feature type="signal peptide" evidence="4">
    <location>
        <begin position="1"/>
        <end position="32"/>
    </location>
</feature>
<feature type="domain" description="Peptidoglycan binding-like" evidence="5">
    <location>
        <begin position="349"/>
        <end position="405"/>
    </location>
</feature>
<feature type="chain" id="PRO_5045277721" description="glucose-6-phosphate 1-epimerase" evidence="4">
    <location>
        <begin position="33"/>
        <end position="731"/>
    </location>
</feature>
<dbReference type="InterPro" id="IPR011970">
    <property type="entry name" value="MltB_2"/>
</dbReference>
<proteinExistence type="inferred from homology"/>
<dbReference type="InterPro" id="IPR025532">
    <property type="entry name" value="G6P_1-epimerase"/>
</dbReference>
<dbReference type="Pfam" id="PF13406">
    <property type="entry name" value="SLT_2"/>
    <property type="match status" value="1"/>
</dbReference>
<keyword evidence="8" id="KW-1185">Reference proteome</keyword>
<dbReference type="Proteomes" id="UP000788419">
    <property type="component" value="Unassembled WGS sequence"/>
</dbReference>
<sequence>METAAVHAPTLPIRVPAPVLALLLALPFPAWAQDAAFQRCLAAMQPQAAARGIDAASFARYTADLQPDPTVLPLLDAQPEFTTPIWDYLAGLVDDQRVADGRAMLATHRDLLARLQGEYGVDPATVVAVWGVESDYGRVTGKRPLRVSLATLACEGRRQAFFRGEFLALLSLLQAGDLADPQLTGSWAGAFGQTQFIPTTYARIAVDGDGDGRRDLVASIPDALASTANYLVRAGWTADQPWGYEVKLPAGVDASLAGRTQRRPLADWIARGVTRVDGTALASSSTPSALLLPAGREGPAFLVFGNYDAIYAYNAAESYALAIATLADRLRGGSGIVTAWPTADPGLSRAQRKDLQSLLLARGHPIGQADGMVGIATRQAIAVEQQRLGMQPVDGRAGQRILDALRAAAGPAPLPASTAFALPAAYPALLHSPSPTTRKALKKMHEVPGLALGKFQGLDALLVDTPLAKAAVSLFGGQVVSFVPSGQEDVFWLSPLRAALPTPIRGGTPVCWPYFSRQGQANDVPAHGFVRTLSWQLVAARREADGTLELELEPPPLQDLSLRLRMQLRIGRTLEQRLVTQNTSGQPVRFTEALHNYFRVADVEQVRIEGLEGQPFLDKNDGGNRHVQQGEWNLHDPRDPGRADRLFPGAGGSYRLFDPGLRRRIDLQVSDGRTAIVWNPGEAGAARMADVGPHWRQFVCLEAGNAGPDVVELAPGATHTLVQTISVAPLL</sequence>
<evidence type="ECO:0000256" key="2">
    <source>
        <dbReference type="ARBA" id="ARBA00005866"/>
    </source>
</evidence>
<comment type="similarity">
    <text evidence="2">Belongs to the glucose-6-phosphate 1-epimerase family.</text>
</comment>
<dbReference type="PANTHER" id="PTHR30163">
    <property type="entry name" value="MEMBRANE-BOUND LYTIC MUREIN TRANSGLYCOSYLASE B"/>
    <property type="match status" value="1"/>
</dbReference>
<accession>A0ABQ6Z6K5</accession>
<dbReference type="Gene3D" id="1.10.8.350">
    <property type="entry name" value="Bacterial muramidase"/>
    <property type="match status" value="1"/>
</dbReference>
<dbReference type="Gene3D" id="1.10.101.10">
    <property type="entry name" value="PGBD-like superfamily/PGBD"/>
    <property type="match status" value="1"/>
</dbReference>
<dbReference type="InterPro" id="IPR031304">
    <property type="entry name" value="SLT_2"/>
</dbReference>
<comment type="catalytic activity">
    <reaction evidence="1">
        <text>alpha-D-glucose 6-phosphate = beta-D-glucose 6-phosphate</text>
        <dbReference type="Rhea" id="RHEA:16249"/>
        <dbReference type="ChEBI" id="CHEBI:58225"/>
        <dbReference type="ChEBI" id="CHEBI:58247"/>
        <dbReference type="EC" id="5.1.3.15"/>
    </reaction>
</comment>
<feature type="domain" description="Transglycosylase SLT" evidence="6">
    <location>
        <begin position="37"/>
        <end position="328"/>
    </location>
</feature>
<evidence type="ECO:0000256" key="1">
    <source>
        <dbReference type="ARBA" id="ARBA00001096"/>
    </source>
</evidence>
<dbReference type="InterPro" id="IPR011013">
    <property type="entry name" value="Gal_mutarotase_sf_dom"/>
</dbReference>
<dbReference type="InterPro" id="IPR008183">
    <property type="entry name" value="Aldose_1/G6P_1-epimerase"/>
</dbReference>
<evidence type="ECO:0000259" key="6">
    <source>
        <dbReference type="Pfam" id="PF13406"/>
    </source>
</evidence>
<dbReference type="InterPro" id="IPR043426">
    <property type="entry name" value="MltB-like"/>
</dbReference>
<dbReference type="SUPFAM" id="SSF47090">
    <property type="entry name" value="PGBD-like"/>
    <property type="match status" value="1"/>
</dbReference>
<dbReference type="CDD" id="cd09020">
    <property type="entry name" value="D-hex-6-P-epi_like"/>
    <property type="match status" value="1"/>
</dbReference>
<evidence type="ECO:0000256" key="4">
    <source>
        <dbReference type="SAM" id="SignalP"/>
    </source>
</evidence>
<dbReference type="Pfam" id="PF01471">
    <property type="entry name" value="PG_binding_1"/>
    <property type="match status" value="1"/>
</dbReference>
<evidence type="ECO:0000313" key="7">
    <source>
        <dbReference type="EMBL" id="KAF1694350.1"/>
    </source>
</evidence>
<evidence type="ECO:0000313" key="8">
    <source>
        <dbReference type="Proteomes" id="UP000788419"/>
    </source>
</evidence>
<dbReference type="SUPFAM" id="SSF74650">
    <property type="entry name" value="Galactose mutarotase-like"/>
    <property type="match status" value="1"/>
</dbReference>
<dbReference type="NCBIfam" id="TIGR02283">
    <property type="entry name" value="MltB_2"/>
    <property type="match status" value="1"/>
</dbReference>
<dbReference type="CDD" id="cd13399">
    <property type="entry name" value="Slt35-like"/>
    <property type="match status" value="1"/>
</dbReference>
<dbReference type="InterPro" id="IPR023346">
    <property type="entry name" value="Lysozyme-like_dom_sf"/>
</dbReference>
<reference evidence="7 8" key="1">
    <citation type="submission" date="2017-10" db="EMBL/GenBank/DDBJ databases">
        <title>Whole genome sequencing of members of genus Pseudoxanthomonas.</title>
        <authorList>
            <person name="Kumar S."/>
            <person name="Bansal K."/>
            <person name="Kaur A."/>
            <person name="Patil P."/>
            <person name="Sharma S."/>
            <person name="Patil P.B."/>
        </authorList>
    </citation>
    <scope>NUCLEOTIDE SEQUENCE [LARGE SCALE GENOMIC DNA]</scope>
    <source>
        <strain evidence="7 8">DSM 17801</strain>
    </source>
</reference>
<protein>
    <recommendedName>
        <fullName evidence="3">glucose-6-phosphate 1-epimerase</fullName>
        <ecNumber evidence="3">5.1.3.15</ecNumber>
    </recommendedName>
</protein>
<name>A0ABQ6Z6K5_9GAMM</name>
<organism evidence="7 8">
    <name type="scientific">Pseudoxanthomonas daejeonensis</name>
    <dbReference type="NCBI Taxonomy" id="266062"/>
    <lineage>
        <taxon>Bacteria</taxon>
        <taxon>Pseudomonadati</taxon>
        <taxon>Pseudomonadota</taxon>
        <taxon>Gammaproteobacteria</taxon>
        <taxon>Lysobacterales</taxon>
        <taxon>Lysobacteraceae</taxon>
        <taxon>Pseudoxanthomonas</taxon>
    </lineage>
</organism>
<dbReference type="InterPro" id="IPR014718">
    <property type="entry name" value="GH-type_carb-bd"/>
</dbReference>
<dbReference type="InterPro" id="IPR002477">
    <property type="entry name" value="Peptidoglycan-bd-like"/>
</dbReference>
<dbReference type="PANTHER" id="PTHR30163:SF10">
    <property type="entry name" value="TRANSGLYCOLASE-RELATED"/>
    <property type="match status" value="1"/>
</dbReference>
<dbReference type="InterPro" id="IPR036366">
    <property type="entry name" value="PGBDSf"/>
</dbReference>
<dbReference type="InterPro" id="IPR036365">
    <property type="entry name" value="PGBD-like_sf"/>
</dbReference>
<dbReference type="SUPFAM" id="SSF53955">
    <property type="entry name" value="Lysozyme-like"/>
    <property type="match status" value="1"/>
</dbReference>
<comment type="caution">
    <text evidence="7">The sequence shown here is derived from an EMBL/GenBank/DDBJ whole genome shotgun (WGS) entry which is preliminary data.</text>
</comment>
<dbReference type="EC" id="5.1.3.15" evidence="3"/>
<gene>
    <name evidence="7" type="ORF">CSC65_09170</name>
</gene>
<dbReference type="Gene3D" id="2.70.98.10">
    <property type="match status" value="1"/>
</dbReference>